<keyword evidence="3" id="KW-1185">Reference proteome</keyword>
<proteinExistence type="predicted"/>
<dbReference type="AlphaFoldDB" id="A0A225DLL3"/>
<sequence length="630" mass="70532">MGGVLVQELDQLLPPYVTLTLPLTLVMATCAAPSESDAPDHPDRTLDDRWAASGAQLRALVDAFRSEPVTPARTLQFEHDVQIVIRELGRQVVPFRYNQVEPAAIADQPRHARFEHETYTRVHAKTRQNVWTVFGQLVVRRFGDRPSQAGEPMLFPRAHRLGLVHGASPALAARACQLLAAAGANQQQILARLRADHGVGWGVKKWRPVSRAVSDEMGVYRHDAQVDQLRTWLAAAGASTGRHKPVVCVGRDGITLRLRMKRGSLYEVAGTSTVRVYDRRGTRLGTVYLAYAPEPGQPAMRGALTAVIRDVLTRWEGPLPRWCDVTDTGDNETGYDDRVLRRMTHPRTGAPLAWVRVVDYYHASERVWALVNVLFGDASRAVGWAKTMLTWLLLPGGVNRVLHSAAAFRAARTLTRVQKKEYDRAYAYLRNRMGHMDYARYRRVGVPLGSGGTEAACKTVFTQRLKLRGMRWAKDGAQTILNLRVVFLSGSGMSCTGGCWPRGHSPRWRVTSLRSQTSWKSPHNQRVKETPPLQNYEIVFQCDHVIQHVAREVGSRIVAYDNCRPLNHNWQPEANKREPAHYLSPPTDPPGDDRRRPIDAPSQFAFADVTVRVVTIPFAVLPIERAVSRG</sequence>
<evidence type="ECO:0000256" key="1">
    <source>
        <dbReference type="SAM" id="MobiDB-lite"/>
    </source>
</evidence>
<feature type="region of interest" description="Disordered" evidence="1">
    <location>
        <begin position="574"/>
        <end position="599"/>
    </location>
</feature>
<protein>
    <recommendedName>
        <fullName evidence="4">Transposase</fullName>
    </recommendedName>
</protein>
<gene>
    <name evidence="2" type="ORF">FRUB_04350</name>
</gene>
<organism evidence="2 3">
    <name type="scientific">Fimbriiglobus ruber</name>
    <dbReference type="NCBI Taxonomy" id="1908690"/>
    <lineage>
        <taxon>Bacteria</taxon>
        <taxon>Pseudomonadati</taxon>
        <taxon>Planctomycetota</taxon>
        <taxon>Planctomycetia</taxon>
        <taxon>Gemmatales</taxon>
        <taxon>Gemmataceae</taxon>
        <taxon>Fimbriiglobus</taxon>
    </lineage>
</organism>
<evidence type="ECO:0008006" key="4">
    <source>
        <dbReference type="Google" id="ProtNLM"/>
    </source>
</evidence>
<accession>A0A225DLL3</accession>
<dbReference type="Proteomes" id="UP000214646">
    <property type="component" value="Unassembled WGS sequence"/>
</dbReference>
<comment type="caution">
    <text evidence="2">The sequence shown here is derived from an EMBL/GenBank/DDBJ whole genome shotgun (WGS) entry which is preliminary data.</text>
</comment>
<dbReference type="EMBL" id="NIDE01000005">
    <property type="protein sequence ID" value="OWK42272.1"/>
    <property type="molecule type" value="Genomic_DNA"/>
</dbReference>
<evidence type="ECO:0000313" key="2">
    <source>
        <dbReference type="EMBL" id="OWK42272.1"/>
    </source>
</evidence>
<evidence type="ECO:0000313" key="3">
    <source>
        <dbReference type="Proteomes" id="UP000214646"/>
    </source>
</evidence>
<reference evidence="3" key="1">
    <citation type="submission" date="2017-06" db="EMBL/GenBank/DDBJ databases">
        <title>Genome analysis of Fimbriiglobus ruber SP5, the first member of the order Planctomycetales with confirmed chitinolytic capability.</title>
        <authorList>
            <person name="Ravin N.V."/>
            <person name="Rakitin A.L."/>
            <person name="Ivanova A.A."/>
            <person name="Beletsky A.V."/>
            <person name="Kulichevskaya I.S."/>
            <person name="Mardanov A.V."/>
            <person name="Dedysh S.N."/>
        </authorList>
    </citation>
    <scope>NUCLEOTIDE SEQUENCE [LARGE SCALE GENOMIC DNA]</scope>
    <source>
        <strain evidence="3">SP5</strain>
    </source>
</reference>
<name>A0A225DLL3_9BACT</name>